<accession>A0A6V8LEV1</accession>
<dbReference type="PANTHER" id="PTHR30055:SF234">
    <property type="entry name" value="HTH-TYPE TRANSCRIPTIONAL REGULATOR BETI"/>
    <property type="match status" value="1"/>
</dbReference>
<keyword evidence="1" id="KW-0805">Transcription regulation</keyword>
<gene>
    <name evidence="6" type="ORF">Prum_071300</name>
</gene>
<dbReference type="InterPro" id="IPR050109">
    <property type="entry name" value="HTH-type_TetR-like_transc_reg"/>
</dbReference>
<dbReference type="RefSeq" id="WP_345540567.1">
    <property type="nucleotide sequence ID" value="NZ_BAABJB010000034.1"/>
</dbReference>
<dbReference type="InterPro" id="IPR001647">
    <property type="entry name" value="HTH_TetR"/>
</dbReference>
<feature type="domain" description="HTH tetR-type" evidence="5">
    <location>
        <begin position="24"/>
        <end position="84"/>
    </location>
</feature>
<evidence type="ECO:0000313" key="6">
    <source>
        <dbReference type="EMBL" id="GFJ93488.1"/>
    </source>
</evidence>
<dbReference type="SUPFAM" id="SSF46689">
    <property type="entry name" value="Homeodomain-like"/>
    <property type="match status" value="1"/>
</dbReference>
<keyword evidence="2 4" id="KW-0238">DNA-binding</keyword>
<reference evidence="6 7" key="2">
    <citation type="submission" date="2020-03" db="EMBL/GenBank/DDBJ databases">
        <authorList>
            <person name="Ichikawa N."/>
            <person name="Kimura A."/>
            <person name="Kitahashi Y."/>
            <person name="Uohara A."/>
        </authorList>
    </citation>
    <scope>NUCLEOTIDE SEQUENCE [LARGE SCALE GENOMIC DNA]</scope>
    <source>
        <strain evidence="6 7">NBRC 108638</strain>
    </source>
</reference>
<dbReference type="PRINTS" id="PR00455">
    <property type="entry name" value="HTHTETR"/>
</dbReference>
<name>A0A6V8LEV1_9ACTN</name>
<organism evidence="6 7">
    <name type="scientific">Phytohabitans rumicis</name>
    <dbReference type="NCBI Taxonomy" id="1076125"/>
    <lineage>
        <taxon>Bacteria</taxon>
        <taxon>Bacillati</taxon>
        <taxon>Actinomycetota</taxon>
        <taxon>Actinomycetes</taxon>
        <taxon>Micromonosporales</taxon>
        <taxon>Micromonosporaceae</taxon>
    </lineage>
</organism>
<dbReference type="Pfam" id="PF00440">
    <property type="entry name" value="TetR_N"/>
    <property type="match status" value="1"/>
</dbReference>
<evidence type="ECO:0000256" key="2">
    <source>
        <dbReference type="ARBA" id="ARBA00023125"/>
    </source>
</evidence>
<evidence type="ECO:0000256" key="4">
    <source>
        <dbReference type="PROSITE-ProRule" id="PRU00335"/>
    </source>
</evidence>
<feature type="DNA-binding region" description="H-T-H motif" evidence="4">
    <location>
        <begin position="47"/>
        <end position="66"/>
    </location>
</feature>
<proteinExistence type="predicted"/>
<keyword evidence="7" id="KW-1185">Reference proteome</keyword>
<evidence type="ECO:0000256" key="3">
    <source>
        <dbReference type="ARBA" id="ARBA00023163"/>
    </source>
</evidence>
<keyword evidence="3" id="KW-0804">Transcription</keyword>
<evidence type="ECO:0000313" key="7">
    <source>
        <dbReference type="Proteomes" id="UP000482960"/>
    </source>
</evidence>
<dbReference type="Gene3D" id="1.10.357.10">
    <property type="entry name" value="Tetracycline Repressor, domain 2"/>
    <property type="match status" value="1"/>
</dbReference>
<dbReference type="PROSITE" id="PS50977">
    <property type="entry name" value="HTH_TETR_2"/>
    <property type="match status" value="1"/>
</dbReference>
<dbReference type="GO" id="GO:0003700">
    <property type="term" value="F:DNA-binding transcription factor activity"/>
    <property type="evidence" value="ECO:0007669"/>
    <property type="project" value="TreeGrafter"/>
</dbReference>
<sequence>MNKRTEAVIVTDARSEPVRRLPRAQRREQILAAATTAFARNGFAATNLDDIAGEAGITRVILYRHFDSKTDLYQAALDRFCAVMSDHVAEPVGGFTDASVDGLLKAAIAEPDGFRLLFVHAAREPEFRAAADRFRAEVTEIAHLQISKFVTDQAWARWAAQLAPTAAIEAIIAWLDAGQPDPDLAPDRVRQVIAGVITAAATDNGLGCLPPGWSTS</sequence>
<protein>
    <recommendedName>
        <fullName evidence="5">HTH tetR-type domain-containing protein</fullName>
    </recommendedName>
</protein>
<evidence type="ECO:0000259" key="5">
    <source>
        <dbReference type="PROSITE" id="PS50977"/>
    </source>
</evidence>
<evidence type="ECO:0000256" key="1">
    <source>
        <dbReference type="ARBA" id="ARBA00023015"/>
    </source>
</evidence>
<dbReference type="EMBL" id="BLPG01000001">
    <property type="protein sequence ID" value="GFJ93488.1"/>
    <property type="molecule type" value="Genomic_DNA"/>
</dbReference>
<reference evidence="6 7" key="1">
    <citation type="submission" date="2020-03" db="EMBL/GenBank/DDBJ databases">
        <title>Whole genome shotgun sequence of Phytohabitans rumicis NBRC 108638.</title>
        <authorList>
            <person name="Komaki H."/>
            <person name="Tamura T."/>
        </authorList>
    </citation>
    <scope>NUCLEOTIDE SEQUENCE [LARGE SCALE GENOMIC DNA]</scope>
    <source>
        <strain evidence="6 7">NBRC 108638</strain>
    </source>
</reference>
<dbReference type="PANTHER" id="PTHR30055">
    <property type="entry name" value="HTH-TYPE TRANSCRIPTIONAL REGULATOR RUTR"/>
    <property type="match status" value="1"/>
</dbReference>
<dbReference type="InterPro" id="IPR009057">
    <property type="entry name" value="Homeodomain-like_sf"/>
</dbReference>
<dbReference type="AlphaFoldDB" id="A0A6V8LEV1"/>
<comment type="caution">
    <text evidence="6">The sequence shown here is derived from an EMBL/GenBank/DDBJ whole genome shotgun (WGS) entry which is preliminary data.</text>
</comment>
<dbReference type="GO" id="GO:0000976">
    <property type="term" value="F:transcription cis-regulatory region binding"/>
    <property type="evidence" value="ECO:0007669"/>
    <property type="project" value="TreeGrafter"/>
</dbReference>
<dbReference type="Proteomes" id="UP000482960">
    <property type="component" value="Unassembled WGS sequence"/>
</dbReference>